<gene>
    <name evidence="12" type="ORF">ACFOEB_09615</name>
</gene>
<evidence type="ECO:0000256" key="3">
    <source>
        <dbReference type="ARBA" id="ARBA00022452"/>
    </source>
</evidence>
<dbReference type="Gene3D" id="2.170.130.10">
    <property type="entry name" value="TonB-dependent receptor, plug domain"/>
    <property type="match status" value="1"/>
</dbReference>
<dbReference type="SUPFAM" id="SSF56935">
    <property type="entry name" value="Porins"/>
    <property type="match status" value="1"/>
</dbReference>
<dbReference type="RefSeq" id="WP_382416149.1">
    <property type="nucleotide sequence ID" value="NZ_AP031500.1"/>
</dbReference>
<sequence>MKPSVTGWKSTTAAAFIANLCFEGAAAQDSPEPAADRPQEIVVVTSNREPSRWYNAAAAVDVVAARDQLPGFRFDSAELLAGLPGVQADSRANFAQDTRITLRGFGARSAFGVRGINMRIDGVPLTMPDGQSQTSSIALDGIDRVEVLRGPMASLYGNAAGGTIAFFSARPEADQLSATIAAGDARQRRYQVRGEWAGEQAAARVQASQFSTDGFREHSSAERNQLAGQWYYRTQSDIELLVRVDMSRDPDTQDPQGLTYEQWLEDDAQVHPVARLFKPRKSINHKQASLSARQPTSWGSWQTAAWLGTRDIEQFLSFPGDDENSSGAVIDLHRDFSGANIRLARQLGTLEWSAGVELAQMRDRRKGFVNEQGVAGELKRDELGQVQNRDLYSALVWQPSDRWMLQLGGRYNTISFDVADDFIQGSNPNDSGSLQFSEPSVAFGGSYGQGAWRVFASVGEGFETPTLTEMAYRNNGTGLNTDLQPSQNRQAEFGWRLERSVINASLTAFIVRSRDELVVDQSSGGRTTYRNGADTEREGIEGQLQWQLSRHWDWRLGGTLLSAEYSAGPYAGLRLPGVATENVYSQVDWRPLAAPLELSLATRYRGDVASSDSNSEIVPGAVTWDLSMRSERRWGVWDVVFWAKARNLTDKKYVGSVIVNQSRGRTIEPAPGRQLDVGVNLSHSW</sequence>
<dbReference type="PROSITE" id="PS52016">
    <property type="entry name" value="TONB_DEPENDENT_REC_3"/>
    <property type="match status" value="1"/>
</dbReference>
<reference evidence="13" key="1">
    <citation type="journal article" date="2019" name="Int. J. Syst. Evol. Microbiol.">
        <title>The Global Catalogue of Microorganisms (GCM) 10K type strain sequencing project: providing services to taxonomists for standard genome sequencing and annotation.</title>
        <authorList>
            <consortium name="The Broad Institute Genomics Platform"/>
            <consortium name="The Broad Institute Genome Sequencing Center for Infectious Disease"/>
            <person name="Wu L."/>
            <person name="Ma J."/>
        </authorList>
    </citation>
    <scope>NUCLEOTIDE SEQUENCE [LARGE SCALE GENOMIC DNA]</scope>
    <source>
        <strain evidence="13">KCTC 52141</strain>
    </source>
</reference>
<keyword evidence="4 8" id="KW-0812">Transmembrane</keyword>
<feature type="domain" description="TonB-dependent receptor plug" evidence="11">
    <location>
        <begin position="73"/>
        <end position="163"/>
    </location>
</feature>
<dbReference type="InterPro" id="IPR000531">
    <property type="entry name" value="Beta-barrel_TonB"/>
</dbReference>
<dbReference type="PANTHER" id="PTHR30069:SF28">
    <property type="entry name" value="TONB-DEPENDENT RECEPTOR YNCD-RELATED"/>
    <property type="match status" value="1"/>
</dbReference>
<evidence type="ECO:0000256" key="1">
    <source>
        <dbReference type="ARBA" id="ARBA00004571"/>
    </source>
</evidence>
<evidence type="ECO:0000256" key="4">
    <source>
        <dbReference type="ARBA" id="ARBA00022692"/>
    </source>
</evidence>
<evidence type="ECO:0000256" key="7">
    <source>
        <dbReference type="ARBA" id="ARBA00023237"/>
    </source>
</evidence>
<dbReference type="InterPro" id="IPR039426">
    <property type="entry name" value="TonB-dep_rcpt-like"/>
</dbReference>
<proteinExistence type="inferred from homology"/>
<comment type="similarity">
    <text evidence="8 9">Belongs to the TonB-dependent receptor family.</text>
</comment>
<dbReference type="InterPro" id="IPR036942">
    <property type="entry name" value="Beta-barrel_TonB_sf"/>
</dbReference>
<evidence type="ECO:0000256" key="8">
    <source>
        <dbReference type="PROSITE-ProRule" id="PRU01360"/>
    </source>
</evidence>
<accession>A0ABV7HRQ2</accession>
<dbReference type="EMBL" id="JBHRTL010000006">
    <property type="protein sequence ID" value="MFC3155453.1"/>
    <property type="molecule type" value="Genomic_DNA"/>
</dbReference>
<keyword evidence="12" id="KW-0675">Receptor</keyword>
<name>A0ABV7HRQ2_9GAMM</name>
<comment type="caution">
    <text evidence="12">The sequence shown here is derived from an EMBL/GenBank/DDBJ whole genome shotgun (WGS) entry which is preliminary data.</text>
</comment>
<evidence type="ECO:0000256" key="5">
    <source>
        <dbReference type="ARBA" id="ARBA00023077"/>
    </source>
</evidence>
<keyword evidence="3 8" id="KW-1134">Transmembrane beta strand</keyword>
<feature type="domain" description="TonB-dependent receptor-like beta-barrel" evidence="10">
    <location>
        <begin position="288"/>
        <end position="634"/>
    </location>
</feature>
<evidence type="ECO:0000256" key="6">
    <source>
        <dbReference type="ARBA" id="ARBA00023136"/>
    </source>
</evidence>
<dbReference type="Proteomes" id="UP001595548">
    <property type="component" value="Unassembled WGS sequence"/>
</dbReference>
<protein>
    <submittedName>
        <fullName evidence="12">TonB-dependent receptor family protein</fullName>
    </submittedName>
</protein>
<evidence type="ECO:0000259" key="10">
    <source>
        <dbReference type="Pfam" id="PF00593"/>
    </source>
</evidence>
<evidence type="ECO:0000256" key="9">
    <source>
        <dbReference type="RuleBase" id="RU003357"/>
    </source>
</evidence>
<evidence type="ECO:0000313" key="13">
    <source>
        <dbReference type="Proteomes" id="UP001595548"/>
    </source>
</evidence>
<dbReference type="Gene3D" id="2.40.170.20">
    <property type="entry name" value="TonB-dependent receptor, beta-barrel domain"/>
    <property type="match status" value="1"/>
</dbReference>
<dbReference type="Pfam" id="PF07715">
    <property type="entry name" value="Plug"/>
    <property type="match status" value="1"/>
</dbReference>
<comment type="subcellular location">
    <subcellularLocation>
        <location evidence="1 8">Cell outer membrane</location>
        <topology evidence="1 8">Multi-pass membrane protein</topology>
    </subcellularLocation>
</comment>
<dbReference type="PANTHER" id="PTHR30069">
    <property type="entry name" value="TONB-DEPENDENT OUTER MEMBRANE RECEPTOR"/>
    <property type="match status" value="1"/>
</dbReference>
<evidence type="ECO:0000256" key="2">
    <source>
        <dbReference type="ARBA" id="ARBA00022448"/>
    </source>
</evidence>
<evidence type="ECO:0000259" key="11">
    <source>
        <dbReference type="Pfam" id="PF07715"/>
    </source>
</evidence>
<keyword evidence="2 8" id="KW-0813">Transport</keyword>
<organism evidence="12 13">
    <name type="scientific">Gilvimarinus japonicus</name>
    <dbReference type="NCBI Taxonomy" id="1796469"/>
    <lineage>
        <taxon>Bacteria</taxon>
        <taxon>Pseudomonadati</taxon>
        <taxon>Pseudomonadota</taxon>
        <taxon>Gammaproteobacteria</taxon>
        <taxon>Cellvibrionales</taxon>
        <taxon>Cellvibrionaceae</taxon>
        <taxon>Gilvimarinus</taxon>
    </lineage>
</organism>
<evidence type="ECO:0000313" key="12">
    <source>
        <dbReference type="EMBL" id="MFC3155453.1"/>
    </source>
</evidence>
<keyword evidence="7 8" id="KW-0998">Cell outer membrane</keyword>
<keyword evidence="5 9" id="KW-0798">TonB box</keyword>
<keyword evidence="6 8" id="KW-0472">Membrane</keyword>
<dbReference type="InterPro" id="IPR012910">
    <property type="entry name" value="Plug_dom"/>
</dbReference>
<dbReference type="Pfam" id="PF00593">
    <property type="entry name" value="TonB_dep_Rec_b-barrel"/>
    <property type="match status" value="1"/>
</dbReference>
<dbReference type="InterPro" id="IPR037066">
    <property type="entry name" value="Plug_dom_sf"/>
</dbReference>
<keyword evidence="13" id="KW-1185">Reference proteome</keyword>